<proteinExistence type="predicted"/>
<dbReference type="Proteomes" id="UP001565368">
    <property type="component" value="Unassembled WGS sequence"/>
</dbReference>
<gene>
    <name evidence="1" type="ORF">Q8F55_002933</name>
</gene>
<protein>
    <submittedName>
        <fullName evidence="1">Uncharacterized protein</fullName>
    </submittedName>
</protein>
<dbReference type="EMBL" id="JBBXJM010000002">
    <property type="protein sequence ID" value="KAL1411942.1"/>
    <property type="molecule type" value="Genomic_DNA"/>
</dbReference>
<evidence type="ECO:0000313" key="2">
    <source>
        <dbReference type="Proteomes" id="UP001565368"/>
    </source>
</evidence>
<keyword evidence="2" id="KW-1185">Reference proteome</keyword>
<sequence>MFLSPAEQFYEKLRQVEDATKSWEYTKAELSIMRVKEWLKTAHPGTTTSAQHNTLVATKSWAQVVRGKNKK</sequence>
<reference evidence="1 2" key="1">
    <citation type="submission" date="2023-08" db="EMBL/GenBank/DDBJ databases">
        <title>Annotated Genome Sequence of Vanrija albida AlHP1.</title>
        <authorList>
            <person name="Herzog R."/>
        </authorList>
    </citation>
    <scope>NUCLEOTIDE SEQUENCE [LARGE SCALE GENOMIC DNA]</scope>
    <source>
        <strain evidence="1 2">AlHP1</strain>
    </source>
</reference>
<name>A0ABR3QBA6_9TREE</name>
<dbReference type="GeneID" id="95983976"/>
<evidence type="ECO:0000313" key="1">
    <source>
        <dbReference type="EMBL" id="KAL1411942.1"/>
    </source>
</evidence>
<comment type="caution">
    <text evidence="1">The sequence shown here is derived from an EMBL/GenBank/DDBJ whole genome shotgun (WGS) entry which is preliminary data.</text>
</comment>
<dbReference type="RefSeq" id="XP_069211886.1">
    <property type="nucleotide sequence ID" value="XM_069351500.1"/>
</dbReference>
<organism evidence="1 2">
    <name type="scientific">Vanrija albida</name>
    <dbReference type="NCBI Taxonomy" id="181172"/>
    <lineage>
        <taxon>Eukaryota</taxon>
        <taxon>Fungi</taxon>
        <taxon>Dikarya</taxon>
        <taxon>Basidiomycota</taxon>
        <taxon>Agaricomycotina</taxon>
        <taxon>Tremellomycetes</taxon>
        <taxon>Trichosporonales</taxon>
        <taxon>Trichosporonaceae</taxon>
        <taxon>Vanrija</taxon>
    </lineage>
</organism>
<accession>A0ABR3QBA6</accession>